<gene>
    <name evidence="1" type="ORF">VSF3289_01356</name>
</gene>
<accession>A0A1E3WMT6</accession>
<dbReference type="AlphaFoldDB" id="A0A1E3WMT6"/>
<organism evidence="1 2">
    <name type="scientific">Vibrio scophthalmi</name>
    <dbReference type="NCBI Taxonomy" id="45658"/>
    <lineage>
        <taxon>Bacteria</taxon>
        <taxon>Pseudomonadati</taxon>
        <taxon>Pseudomonadota</taxon>
        <taxon>Gammaproteobacteria</taxon>
        <taxon>Vibrionales</taxon>
        <taxon>Vibrionaceae</taxon>
        <taxon>Vibrio</taxon>
    </lineage>
</organism>
<dbReference type="EMBL" id="MDCJ01000002">
    <property type="protein sequence ID" value="ODS11091.1"/>
    <property type="molecule type" value="Genomic_DNA"/>
</dbReference>
<evidence type="ECO:0000313" key="2">
    <source>
        <dbReference type="Proteomes" id="UP000095131"/>
    </source>
</evidence>
<reference evidence="1 2" key="1">
    <citation type="submission" date="2016-08" db="EMBL/GenBank/DDBJ databases">
        <title>Genome sequencing of Vibrio scophthalmi strain FP3289, an isolated from Paralichthys olivaceus.</title>
        <authorList>
            <person name="Han H.-J."/>
        </authorList>
    </citation>
    <scope>NUCLEOTIDE SEQUENCE [LARGE SCALE GENOMIC DNA]</scope>
    <source>
        <strain evidence="1 2">FP3289</strain>
    </source>
</reference>
<protein>
    <submittedName>
        <fullName evidence="1">Uncharacterized protein</fullName>
    </submittedName>
</protein>
<evidence type="ECO:0000313" key="1">
    <source>
        <dbReference type="EMBL" id="ODS11091.1"/>
    </source>
</evidence>
<dbReference type="Proteomes" id="UP000095131">
    <property type="component" value="Unassembled WGS sequence"/>
</dbReference>
<comment type="caution">
    <text evidence="1">The sequence shown here is derived from an EMBL/GenBank/DDBJ whole genome shotgun (WGS) entry which is preliminary data.</text>
</comment>
<proteinExistence type="predicted"/>
<sequence length="43" mass="5164">MPSAIDIRFYFPRSESICHREIPWRHVNENILEPDGWLKPIEA</sequence>
<name>A0A1E3WMT6_9VIBR</name>